<sequence>MNKLFRFFILCFIGLLPFAAQAQNLRNNPNLQARVTQAKLVEIKNALDLSDAKMSELAPVYKRYEAEINEINFARQGRLMGTNPDSLSADDADKLITSHLDNAIKISTIRRKYYNEFKTILTPQQVMKLYKSEAQLNKKVMQELRRRLRNRAGQ</sequence>
<name>A0ABS7CTW1_9BACT</name>
<reference evidence="2 3" key="1">
    <citation type="journal article" date="2016" name="Int. J. Syst. Evol. Microbiol.">
        <title>Pontibacter aydingkolensis sp. nov., isolated from soil of a salt lake.</title>
        <authorList>
            <person name="Osman G."/>
            <person name="Zhang T."/>
            <person name="Lou K."/>
            <person name="Gao Y."/>
            <person name="Chang W."/>
            <person name="Lin Q."/>
            <person name="Yang H.M."/>
            <person name="Huo X.D."/>
            <person name="Wang N."/>
        </authorList>
    </citation>
    <scope>NUCLEOTIDE SEQUENCE [LARGE SCALE GENOMIC DNA]</scope>
    <source>
        <strain evidence="2 3">KACC 19255</strain>
    </source>
</reference>
<organism evidence="2 3">
    <name type="scientific">Pontibacter aydingkolensis</name>
    <dbReference type="NCBI Taxonomy" id="1911536"/>
    <lineage>
        <taxon>Bacteria</taxon>
        <taxon>Pseudomonadati</taxon>
        <taxon>Bacteroidota</taxon>
        <taxon>Cytophagia</taxon>
        <taxon>Cytophagales</taxon>
        <taxon>Hymenobacteraceae</taxon>
        <taxon>Pontibacter</taxon>
    </lineage>
</organism>
<evidence type="ECO:0000313" key="3">
    <source>
        <dbReference type="Proteomes" id="UP000813018"/>
    </source>
</evidence>
<feature type="signal peptide" evidence="1">
    <location>
        <begin position="1"/>
        <end position="22"/>
    </location>
</feature>
<dbReference type="Proteomes" id="UP000813018">
    <property type="component" value="Unassembled WGS sequence"/>
</dbReference>
<proteinExistence type="predicted"/>
<dbReference type="RefSeq" id="WP_219877186.1">
    <property type="nucleotide sequence ID" value="NZ_JAHYXK010000006.1"/>
</dbReference>
<keyword evidence="1" id="KW-0732">Signal</keyword>
<dbReference type="EMBL" id="JAHYXK010000006">
    <property type="protein sequence ID" value="MBW7467304.1"/>
    <property type="molecule type" value="Genomic_DNA"/>
</dbReference>
<gene>
    <name evidence="2" type="ORF">K0O23_09500</name>
</gene>
<evidence type="ECO:0000313" key="2">
    <source>
        <dbReference type="EMBL" id="MBW7467304.1"/>
    </source>
</evidence>
<accession>A0ABS7CTW1</accession>
<protein>
    <recommendedName>
        <fullName evidence="4">DUF4142 domain-containing protein</fullName>
    </recommendedName>
</protein>
<keyword evidence="3" id="KW-1185">Reference proteome</keyword>
<evidence type="ECO:0008006" key="4">
    <source>
        <dbReference type="Google" id="ProtNLM"/>
    </source>
</evidence>
<evidence type="ECO:0000256" key="1">
    <source>
        <dbReference type="SAM" id="SignalP"/>
    </source>
</evidence>
<comment type="caution">
    <text evidence="2">The sequence shown here is derived from an EMBL/GenBank/DDBJ whole genome shotgun (WGS) entry which is preliminary data.</text>
</comment>
<feature type="chain" id="PRO_5045487401" description="DUF4142 domain-containing protein" evidence="1">
    <location>
        <begin position="23"/>
        <end position="154"/>
    </location>
</feature>